<comment type="caution">
    <text evidence="9">The sequence shown here is derived from an EMBL/GenBank/DDBJ whole genome shotgun (WGS) entry which is preliminary data.</text>
</comment>
<feature type="region of interest" description="Disordered" evidence="6">
    <location>
        <begin position="344"/>
        <end position="369"/>
    </location>
</feature>
<evidence type="ECO:0000256" key="7">
    <source>
        <dbReference type="SAM" id="Phobius"/>
    </source>
</evidence>
<evidence type="ECO:0000256" key="6">
    <source>
        <dbReference type="SAM" id="MobiDB-lite"/>
    </source>
</evidence>
<dbReference type="PANTHER" id="PTHR33048">
    <property type="entry name" value="PTH11-LIKE INTEGRAL MEMBRANE PROTEIN (AFU_ORTHOLOGUE AFUA_5G11245)"/>
    <property type="match status" value="1"/>
</dbReference>
<keyword evidence="4 7" id="KW-0472">Membrane</keyword>
<keyword evidence="3 7" id="KW-1133">Transmembrane helix</keyword>
<keyword evidence="2 7" id="KW-0812">Transmembrane</keyword>
<feature type="domain" description="Rhodopsin" evidence="8">
    <location>
        <begin position="67"/>
        <end position="312"/>
    </location>
</feature>
<feature type="transmembrane region" description="Helical" evidence="7">
    <location>
        <begin position="166"/>
        <end position="186"/>
    </location>
</feature>
<dbReference type="Proteomes" id="UP001174691">
    <property type="component" value="Unassembled WGS sequence"/>
</dbReference>
<gene>
    <name evidence="9" type="ORF">NKR19_g4989</name>
</gene>
<feature type="compositionally biased region" description="Gly residues" evidence="6">
    <location>
        <begin position="348"/>
        <end position="357"/>
    </location>
</feature>
<feature type="transmembrane region" description="Helical" evidence="7">
    <location>
        <begin position="214"/>
        <end position="236"/>
    </location>
</feature>
<feature type="transmembrane region" description="Helical" evidence="7">
    <location>
        <begin position="248"/>
        <end position="268"/>
    </location>
</feature>
<feature type="transmembrane region" description="Helical" evidence="7">
    <location>
        <begin position="128"/>
        <end position="154"/>
    </location>
</feature>
<dbReference type="InterPro" id="IPR049326">
    <property type="entry name" value="Rhodopsin_dom_fungi"/>
</dbReference>
<feature type="transmembrane region" description="Helical" evidence="7">
    <location>
        <begin position="49"/>
        <end position="71"/>
    </location>
</feature>
<evidence type="ECO:0000256" key="5">
    <source>
        <dbReference type="ARBA" id="ARBA00038359"/>
    </source>
</evidence>
<reference evidence="9" key="1">
    <citation type="submission" date="2022-07" db="EMBL/GenBank/DDBJ databases">
        <title>Fungi with potential for degradation of polypropylene.</title>
        <authorList>
            <person name="Gostincar C."/>
        </authorList>
    </citation>
    <scope>NUCLEOTIDE SEQUENCE</scope>
    <source>
        <strain evidence="9">EXF-13287</strain>
    </source>
</reference>
<evidence type="ECO:0000313" key="10">
    <source>
        <dbReference type="Proteomes" id="UP001174691"/>
    </source>
</evidence>
<evidence type="ECO:0000259" key="8">
    <source>
        <dbReference type="Pfam" id="PF20684"/>
    </source>
</evidence>
<dbReference type="InterPro" id="IPR052337">
    <property type="entry name" value="SAT4-like"/>
</dbReference>
<evidence type="ECO:0000256" key="2">
    <source>
        <dbReference type="ARBA" id="ARBA00022692"/>
    </source>
</evidence>
<sequence length="422" mass="45738">MMGDDDIKLIMAEAASGMELRQFVGSRLDVTPEQLAQLDWDDKSTRTCLILAVNFACIILIVIFVAARLLVRRLMTRQLFLDDTFVTIAALFTIGVCVVCLLALPAGFGQHIWNLDTATVYENVRATVQLMFVANIFYACAITFTKLSIIVSYLRIFPYRTVRIAMYVTAAITIGLFVASVPATIFQCSPVSAAWDLSRTAGGGDARCFTFVNFLYASTAINVTTDLVLCTAPLPYFWNLQMPRKQKAIVSALFLVGGFACVASVVRLSVLHLLTTSVDVTWHLAPSVLWTVAECTIGICCVSVPAMRPLFGRLVPAVFSTSRAASYAAAAARDSEAERRRAYAMGPWGDGSRGGETGTPTDEERGESRTYLAAASVTGEEGEEQVPREWLGGDAKGLGFTVTTTCVAVGGVEKPERVLRKG</sequence>
<proteinExistence type="inferred from homology"/>
<evidence type="ECO:0000256" key="4">
    <source>
        <dbReference type="ARBA" id="ARBA00023136"/>
    </source>
</evidence>
<dbReference type="AlphaFoldDB" id="A0AA38RLQ7"/>
<comment type="subcellular location">
    <subcellularLocation>
        <location evidence="1">Membrane</location>
        <topology evidence="1">Multi-pass membrane protein</topology>
    </subcellularLocation>
</comment>
<feature type="transmembrane region" description="Helical" evidence="7">
    <location>
        <begin position="83"/>
        <end position="108"/>
    </location>
</feature>
<organism evidence="9 10">
    <name type="scientific">Coniochaeta hoffmannii</name>
    <dbReference type="NCBI Taxonomy" id="91930"/>
    <lineage>
        <taxon>Eukaryota</taxon>
        <taxon>Fungi</taxon>
        <taxon>Dikarya</taxon>
        <taxon>Ascomycota</taxon>
        <taxon>Pezizomycotina</taxon>
        <taxon>Sordariomycetes</taxon>
        <taxon>Sordariomycetidae</taxon>
        <taxon>Coniochaetales</taxon>
        <taxon>Coniochaetaceae</taxon>
        <taxon>Coniochaeta</taxon>
    </lineage>
</organism>
<name>A0AA38RLQ7_9PEZI</name>
<dbReference type="EMBL" id="JANBVN010000066">
    <property type="protein sequence ID" value="KAJ9151062.1"/>
    <property type="molecule type" value="Genomic_DNA"/>
</dbReference>
<dbReference type="Pfam" id="PF20684">
    <property type="entry name" value="Fung_rhodopsin"/>
    <property type="match status" value="1"/>
</dbReference>
<accession>A0AA38RLQ7</accession>
<dbReference type="GO" id="GO:0016020">
    <property type="term" value="C:membrane"/>
    <property type="evidence" value="ECO:0007669"/>
    <property type="project" value="UniProtKB-SubCell"/>
</dbReference>
<dbReference type="PANTHER" id="PTHR33048:SF131">
    <property type="entry name" value="INTEGRAL MEMBRANE PROTEIN"/>
    <property type="match status" value="1"/>
</dbReference>
<keyword evidence="10" id="KW-1185">Reference proteome</keyword>
<evidence type="ECO:0000313" key="9">
    <source>
        <dbReference type="EMBL" id="KAJ9151062.1"/>
    </source>
</evidence>
<comment type="similarity">
    <text evidence="5">Belongs to the SAT4 family.</text>
</comment>
<protein>
    <submittedName>
        <fullName evidence="9">Plasma membrane protein pth11</fullName>
    </submittedName>
</protein>
<evidence type="ECO:0000256" key="3">
    <source>
        <dbReference type="ARBA" id="ARBA00022989"/>
    </source>
</evidence>
<feature type="transmembrane region" description="Helical" evidence="7">
    <location>
        <begin position="288"/>
        <end position="307"/>
    </location>
</feature>
<evidence type="ECO:0000256" key="1">
    <source>
        <dbReference type="ARBA" id="ARBA00004141"/>
    </source>
</evidence>